<feature type="domain" description="CUB" evidence="11">
    <location>
        <begin position="2401"/>
        <end position="2536"/>
    </location>
</feature>
<evidence type="ECO:0000256" key="5">
    <source>
        <dbReference type="ARBA" id="ARBA00023180"/>
    </source>
</evidence>
<feature type="region of interest" description="Disordered" evidence="9">
    <location>
        <begin position="330"/>
        <end position="369"/>
    </location>
</feature>
<feature type="domain" description="EGF-like" evidence="12">
    <location>
        <begin position="898"/>
        <end position="935"/>
    </location>
</feature>
<evidence type="ECO:0000256" key="3">
    <source>
        <dbReference type="ARBA" id="ARBA00022737"/>
    </source>
</evidence>
<feature type="domain" description="CUB" evidence="11">
    <location>
        <begin position="1611"/>
        <end position="1721"/>
    </location>
</feature>
<feature type="domain" description="EGF-like" evidence="12">
    <location>
        <begin position="592"/>
        <end position="628"/>
    </location>
</feature>
<evidence type="ECO:0008006" key="15">
    <source>
        <dbReference type="Google" id="ProtNLM"/>
    </source>
</evidence>
<keyword evidence="10" id="KW-0472">Membrane</keyword>
<feature type="domain" description="CUB" evidence="11">
    <location>
        <begin position="1977"/>
        <end position="2104"/>
    </location>
</feature>
<keyword evidence="4 7" id="KW-1015">Disulfide bond</keyword>
<feature type="transmembrane region" description="Helical" evidence="10">
    <location>
        <begin position="150"/>
        <end position="172"/>
    </location>
</feature>
<feature type="compositionally biased region" description="Basic and acidic residues" evidence="9">
    <location>
        <begin position="330"/>
        <end position="358"/>
    </location>
</feature>
<feature type="domain" description="CUB" evidence="11">
    <location>
        <begin position="1205"/>
        <end position="1360"/>
    </location>
</feature>
<keyword evidence="3" id="KW-0677">Repeat</keyword>
<dbReference type="PROSITE" id="PS50026">
    <property type="entry name" value="EGF_3"/>
    <property type="match status" value="6"/>
</dbReference>
<dbReference type="InterPro" id="IPR036236">
    <property type="entry name" value="Znf_C2H2_sf"/>
</dbReference>
<evidence type="ECO:0000256" key="1">
    <source>
        <dbReference type="ARBA" id="ARBA00022536"/>
    </source>
</evidence>
<organism evidence="13 14">
    <name type="scientific">Mesorhabditis spiculigera</name>
    <dbReference type="NCBI Taxonomy" id="96644"/>
    <lineage>
        <taxon>Eukaryota</taxon>
        <taxon>Metazoa</taxon>
        <taxon>Ecdysozoa</taxon>
        <taxon>Nematoda</taxon>
        <taxon>Chromadorea</taxon>
        <taxon>Rhabditida</taxon>
        <taxon>Rhabditina</taxon>
        <taxon>Rhabditomorpha</taxon>
        <taxon>Rhabditoidea</taxon>
        <taxon>Rhabditidae</taxon>
        <taxon>Mesorhabditinae</taxon>
        <taxon>Mesorhabditis</taxon>
    </lineage>
</organism>
<feature type="domain" description="CUB" evidence="11">
    <location>
        <begin position="1361"/>
        <end position="1488"/>
    </location>
</feature>
<feature type="non-terminal residue" evidence="13">
    <location>
        <position position="1"/>
    </location>
</feature>
<dbReference type="SMART" id="SM00042">
    <property type="entry name" value="CUB"/>
    <property type="match status" value="13"/>
</dbReference>
<evidence type="ECO:0000256" key="7">
    <source>
        <dbReference type="PROSITE-ProRule" id="PRU00076"/>
    </source>
</evidence>
<evidence type="ECO:0000313" key="14">
    <source>
        <dbReference type="Proteomes" id="UP001177023"/>
    </source>
</evidence>
<keyword evidence="10" id="KW-1133">Transmembrane helix</keyword>
<feature type="domain" description="CUB" evidence="11">
    <location>
        <begin position="2994"/>
        <end position="3121"/>
    </location>
</feature>
<feature type="domain" description="CUB" evidence="11">
    <location>
        <begin position="1492"/>
        <end position="1605"/>
    </location>
</feature>
<feature type="domain" description="EGF-like" evidence="12">
    <location>
        <begin position="630"/>
        <end position="671"/>
    </location>
</feature>
<feature type="domain" description="CUB" evidence="11">
    <location>
        <begin position="2654"/>
        <end position="2779"/>
    </location>
</feature>
<dbReference type="SUPFAM" id="SSF49854">
    <property type="entry name" value="Spermadhesin, CUB domain"/>
    <property type="match status" value="14"/>
</dbReference>
<dbReference type="InterPro" id="IPR001881">
    <property type="entry name" value="EGF-like_Ca-bd_dom"/>
</dbReference>
<dbReference type="PANTHER" id="PTHR24251">
    <property type="entry name" value="OVOCHYMASE-RELATED"/>
    <property type="match status" value="1"/>
</dbReference>
<dbReference type="InterPro" id="IPR014898">
    <property type="entry name" value="Znf_C2H2_LYAR"/>
</dbReference>
<dbReference type="InterPro" id="IPR000742">
    <property type="entry name" value="EGF"/>
</dbReference>
<feature type="disulfide bond" evidence="7">
    <location>
        <begin position="661"/>
        <end position="670"/>
    </location>
</feature>
<evidence type="ECO:0000313" key="13">
    <source>
        <dbReference type="EMBL" id="CAJ0582727.1"/>
    </source>
</evidence>
<dbReference type="InterPro" id="IPR018097">
    <property type="entry name" value="EGF_Ca-bd_CS"/>
</dbReference>
<evidence type="ECO:0000259" key="11">
    <source>
        <dbReference type="PROSITE" id="PS01180"/>
    </source>
</evidence>
<feature type="transmembrane region" description="Helical" evidence="10">
    <location>
        <begin position="120"/>
        <end position="138"/>
    </location>
</feature>
<dbReference type="FunFam" id="2.10.25.10:FF:000038">
    <property type="entry name" value="Fibrillin 2"/>
    <property type="match status" value="1"/>
</dbReference>
<dbReference type="PROSITE" id="PS01186">
    <property type="entry name" value="EGF_2"/>
    <property type="match status" value="3"/>
</dbReference>
<feature type="disulfide bond" evidence="7">
    <location>
        <begin position="925"/>
        <end position="934"/>
    </location>
</feature>
<dbReference type="PROSITE" id="PS00022">
    <property type="entry name" value="EGF_1"/>
    <property type="match status" value="4"/>
</dbReference>
<dbReference type="CDD" id="cd00054">
    <property type="entry name" value="EGF_CA"/>
    <property type="match status" value="4"/>
</dbReference>
<dbReference type="InterPro" id="IPR019402">
    <property type="entry name" value="CWH43_N"/>
</dbReference>
<dbReference type="Gene3D" id="2.60.120.290">
    <property type="entry name" value="Spermadhesin, CUB domain"/>
    <property type="match status" value="15"/>
</dbReference>
<dbReference type="SUPFAM" id="SSF57196">
    <property type="entry name" value="EGF/Laminin"/>
    <property type="match status" value="4"/>
</dbReference>
<evidence type="ECO:0000256" key="9">
    <source>
        <dbReference type="SAM" id="MobiDB-lite"/>
    </source>
</evidence>
<gene>
    <name evidence="13" type="ORF">MSPICULIGERA_LOCUS20857</name>
</gene>
<feature type="domain" description="CUB" evidence="11">
    <location>
        <begin position="1073"/>
        <end position="1199"/>
    </location>
</feature>
<feature type="disulfide bond" evidence="6">
    <location>
        <begin position="1845"/>
        <end position="1872"/>
    </location>
</feature>
<reference evidence="13" key="1">
    <citation type="submission" date="2023-06" db="EMBL/GenBank/DDBJ databases">
        <authorList>
            <person name="Delattre M."/>
        </authorList>
    </citation>
    <scope>NUCLEOTIDE SEQUENCE</scope>
    <source>
        <strain evidence="13">AF72</strain>
    </source>
</reference>
<keyword evidence="8" id="KW-0863">Zinc-finger</keyword>
<evidence type="ECO:0000256" key="6">
    <source>
        <dbReference type="PROSITE-ProRule" id="PRU00059"/>
    </source>
</evidence>
<dbReference type="SUPFAM" id="SSF57667">
    <property type="entry name" value="beta-beta-alpha zinc fingers"/>
    <property type="match status" value="2"/>
</dbReference>
<keyword evidence="10" id="KW-0812">Transmembrane</keyword>
<feature type="transmembrane region" description="Helical" evidence="10">
    <location>
        <begin position="80"/>
        <end position="100"/>
    </location>
</feature>
<dbReference type="Proteomes" id="UP001177023">
    <property type="component" value="Unassembled WGS sequence"/>
</dbReference>
<dbReference type="FunFam" id="2.10.25.10:FF:000255">
    <property type="entry name" value="Sushi, nidogen and EGF-like domains 1"/>
    <property type="match status" value="1"/>
</dbReference>
<dbReference type="GO" id="GO:0008270">
    <property type="term" value="F:zinc ion binding"/>
    <property type="evidence" value="ECO:0007669"/>
    <property type="project" value="UniProtKB-KW"/>
</dbReference>
<dbReference type="Pfam" id="PF10277">
    <property type="entry name" value="Frag1"/>
    <property type="match status" value="1"/>
</dbReference>
<dbReference type="SMART" id="SM00181">
    <property type="entry name" value="EGF"/>
    <property type="match status" value="8"/>
</dbReference>
<dbReference type="Pfam" id="PF07645">
    <property type="entry name" value="EGF_CA"/>
    <property type="match status" value="2"/>
</dbReference>
<keyword evidence="5" id="KW-0325">Glycoprotein</keyword>
<dbReference type="Pfam" id="PF08790">
    <property type="entry name" value="zf-LYAR"/>
    <property type="match status" value="1"/>
</dbReference>
<keyword evidence="8" id="KW-0862">Zinc</keyword>
<feature type="domain" description="EGF-like" evidence="12">
    <location>
        <begin position="859"/>
        <end position="897"/>
    </location>
</feature>
<protein>
    <recommendedName>
        <fullName evidence="15">Cubilin</fullName>
    </recommendedName>
</protein>
<sequence>MSKQLERTVAWITAIHGGPRLALAIAYRNFLLSSPLRPLTNVSLFRIICQLGCVINLAENLFLLGLTSISSRENHEAHKVCFVGFVISSLLYMCLATWLFSLSGRRRTTSLGESSYEYKILASAVAIISMTIASYLYWRHNAYCEPGVYTIFALAEYSFVLSNIAFHFTLYYDFQGTMVYFVCGRCNDSLKKQQVQTHEYKCHSNQYSCVDCQAVFNAKSYDEHRKCITENEKYGGKNFVAKVNKGEAKQNEWTDQVERAISAVTEPGLKDLLQRITGFSNIPRKEAKFINFLMNSIRIHNRSLCERAWAAISEEASKIQKEQALAKQQREAAVDAQKKEAEASESAKSEAVKEEDGVQRNGSSGKSIPSLKWRASIKRKLGEAGGEMQVKKLKKAMLGEFIAAGGEKRILKMSSSISSESLESTSRTRRCGFVRLNKNQNKAAEEDELQINEIFVEDEPRSRLLLVNGNMFFHAGLGKNITFRTAGGGSVFLHDTDISQLPELASYNETLNRLGIAEGMLNKLEIDSSTLFRLWKLKLPLYDIWNKKLQNLTWDTMALKKLLRNLTSRELRYRRQTLKLNKLVREIYTNLIEDRCSKSPCQNGATCIPKYNGYVCICPSTFMGKDCERLQDLCELYGGTHAGCQNNATCNTTSVGMSCNCSSGYHGPLCQYKTSTCLKNTEICGPHGHCMEKESETEPKYKCLCDWGYELSPDTKNPTCVDFDECRTQPCHPGVKCVNLPGTFICSGCPSGFRGTGQNCYDIDECSEGLYPCSRSPQVDCYNTYGGYKCGSCPEGYSGDGATCTKLDPCAADISPCHPLATCQPDQAGESFTTAGVVCHCAAGYAGDGLGVEGCIRDNTTICAEANRCLNDGTCLPISDSEFQCKCKDGYIGKRCERPSPCRNNPCQNQGLCQPRGFTGFFCECKEGFYGTKCELEEDGCGMHNKTSTGLLRYPADFRVRSARESCDFVIAPENLTENALNLFFTSFGKMGMGDRSGPTRCNETVGSLTLYDGVTDKDPLIAVFCGDSSTSPTAPNLHQKIRFTSTVGGLLRYSGAFGPIFNFGWRLDARRCGYRTNEEQGTIEMPDYEDETGCEWFITVPAGKIIEFTVPPVVMPTDDTRLCTVNSLEVFDGLLTLSRIMGVCESTNQTLVLRSTGPTITIAFRYFLQLKRNTASTTDTTTEAPKIYPGFRITYKAVEPDYSCGGVVKWDGKDEFRGKITSPNFPGMYFANLDCTWLLDGSIGQNETENQLTDDHMLKLEFPTFDVNGYWLLDFGGRDRSQRTDRLTPFSRPQFSLIPRSCTPDYLRIEDVVAGESKDYCLTHKLTKPLYMKGAKASIRFHSNEAGPGKGFEMLYSLVCEKVLYEKNGTVSPWNYPNRSPRPFKCTFVIPSEKKEAVRIKIRNVGLQVATTKQCFFNASTEDLDDYIEIGGGNPLNKNLNMRYYCPKYPFTPGSTLITSGGNPVEITYSTSGHEKNTGFLLEYEVFDVGCGGTYNGMAGTVKSPNFPEKYLPHMHCVYQITVGYQKIVRLSFDNFEVEVVPNDECSFDHVSVYDGDINGPLLGRFCGTVIPPTLLSSGYKMTIVFVSDRSVPATGFSARWSMADATKDCDRSYLAPAGEIVFNGTATRAFECQYHIAVAPGNRILLSLNQLAMPCTMGMLSMRNGANEQSAGFHSLYEENEVCDDHSFKELRSHGNRVYFKLKTNNPAVTSFNISYETLSGGCGGHVDGIQGTVAAPQFPLKDARSMDCQWTIAVAQGNRIRLALAMIDDFRSADQNGNCGIYAHNLLQISDNNGLLRRICKKEIGVAPIVSEGNTLNVRYKQYGGLHLGTLFGFLSHFTTVCTDVVHRSIIGALQSPGYPNEAYGNRQCSWTIIVPRGNRIELRFNRFILQPSNRWRSYGKECANDYLKFGDGEVASAEIKDPLGGVNVTNTITTFCETQTPLTVTSKNNTLHIEFSTKLETNLFSLNWRTLGCGGNLYNGQNVSVSKEDIDQNAEFIECQWMMETEPGKVINVIVHTLSIYRPADVECDPAGAKYSGLGFYSGRNNESGLAQRVLCDQLTNLTYVSHGNELFMRLQMPTKYIQSSGAQPFITFSTRFVEVNGTECGGSTILEQTEKAAFHSPGFPKSQEKGVWCEYFVEAPDGHSLVLRLDEYRPAGEKTSSLYLPREEQNFSCKADRGSPIFEMNGFLEIHGLYRTEHRATRVQERICNTVENPMLIRVPYPKAWIRWKSGDAQVSKSGEEKRHGFAVTAWSECGGRIVVGEKMKTLNIMDLEEDYCNLTFVPNWEAATPGVFVEIEDLFVRIGPNSNNMKPDENFETGSIQVQVDGGDWDLHRLDTRYVGAAGKEMKMDYRGNGEIKVNIERARGIFRERIHLNYVAGGTGKKHSITPSNKNLACGGIVRRPSGFILLPNIRASEFNCEWEIQNFPGGKTQLKLWELTLPPSDECAASYLEIRRGNSTGELQGRYCSRDTPLTLKGESFWVKLRYEFVAGDEYMNTAIDQTKNKLKLEFNRLPSYLMGPTTSQDIEYYNDPQISDDLGTRWWNVKAKPDQGFLIHFERLSIPAENPIDGLFISEVDDLGMRIEGPQLRFAGWARPVDTYIDYSSMMITFTAPLRAGFRLRWTPVPKRGANWTEPTNTTAIPGMLDFNCGGPKIMEETTGYLTSPGYPGAYSERLRCKWTFQKPLFYGMKMTIMDIDIETTTECRYDYLAITVPSTVPKRTGDELEAIPQSNRICKASERNRTLNLMYYPMMNVYFSSDDSRGGRGFKLAYQLTCSSYDFIKSSFGVFDRVITSWGYPNPIPDSSHRAISTMPDVVRKTEICGTVEKLANRTIILPIGRAYFLLRPGKTGPRGRGFKIRVSEYDETCTNDELRLDEANPSRILESPLFPRYSPHSLDCQWVIVAPNGRRVQFTLDPNHFDLITSNETCNEDFIEFFDGPTVFAKRIGRFCGTRPPSTIYSSGNSLLVRYRTDSYQSSLGWNATYEIATCGGSIVLREGEKYSLTSPNYPDQYPLKADCRWTVRAPNTHFVETSLEHIWVSWNKNCSSDYLAIRDGNATDPDLMPPVCTGIALSDSKKRSSTPMVTVDFHANNTQSRGTRMYCTSKKCGFELALSVSNISCGGTINDESGFITAPGYPGQLLPHVTCEWLFDAGIRFGYVLDFEFLDEAIHDGLPEHRLTNYLSDRYFCTNRTQFVSTADLISLKYSDTLVRDASRYDETIQLNEQYRPFRIKYTKVPEKMLHEDACMLELRRNSTIYISSRLETTTNPALRLRAGYCHLVIRRPKKKPAVQTISVEITDYRSTSPVHYAYCNDYTNFIEFLTPQNDPWPVNERLCNATFRLLGNETYVATFLNPEINVHIWVHKNLDDPLKHYFTRFNMTVSFQECGGFIREGQLDEEYTLSSPNYPNNYLPNSHCMWIFEAPEGQAVK</sequence>
<evidence type="ECO:0000256" key="8">
    <source>
        <dbReference type="PROSITE-ProRule" id="PRU01145"/>
    </source>
</evidence>
<keyword evidence="1 7" id="KW-0245">EGF-like domain</keyword>
<dbReference type="EMBL" id="CATQJA010002664">
    <property type="protein sequence ID" value="CAJ0582727.1"/>
    <property type="molecule type" value="Genomic_DNA"/>
</dbReference>
<evidence type="ECO:0000256" key="10">
    <source>
        <dbReference type="SAM" id="Phobius"/>
    </source>
</evidence>
<proteinExistence type="predicted"/>
<dbReference type="InterPro" id="IPR000859">
    <property type="entry name" value="CUB_dom"/>
</dbReference>
<keyword evidence="2" id="KW-0732">Signal</keyword>
<feature type="domain" description="CUB" evidence="11">
    <location>
        <begin position="1845"/>
        <end position="1975"/>
    </location>
</feature>
<dbReference type="Pfam" id="PF00008">
    <property type="entry name" value="EGF"/>
    <property type="match status" value="3"/>
</dbReference>
<feature type="domain" description="CUB" evidence="11">
    <location>
        <begin position="3125"/>
        <end position="3172"/>
    </location>
</feature>
<feature type="domain" description="CUB" evidence="11">
    <location>
        <begin position="1725"/>
        <end position="1844"/>
    </location>
</feature>
<dbReference type="Pfam" id="PF00431">
    <property type="entry name" value="CUB"/>
    <property type="match status" value="9"/>
</dbReference>
<feature type="domain" description="EGF-like" evidence="12">
    <location>
        <begin position="722"/>
        <end position="761"/>
    </location>
</feature>
<dbReference type="PROSITE" id="PS51804">
    <property type="entry name" value="ZF_C2HC_LYAR"/>
    <property type="match status" value="1"/>
</dbReference>
<dbReference type="Gene3D" id="3.30.1490.490">
    <property type="match status" value="1"/>
</dbReference>
<evidence type="ECO:0000256" key="4">
    <source>
        <dbReference type="ARBA" id="ARBA00023157"/>
    </source>
</evidence>
<dbReference type="GO" id="GO:0005509">
    <property type="term" value="F:calcium ion binding"/>
    <property type="evidence" value="ECO:0007669"/>
    <property type="project" value="InterPro"/>
</dbReference>
<evidence type="ECO:0000256" key="2">
    <source>
        <dbReference type="ARBA" id="ARBA00022729"/>
    </source>
</evidence>
<feature type="domain" description="CUB" evidence="11">
    <location>
        <begin position="2872"/>
        <end position="2992"/>
    </location>
</feature>
<comment type="caution">
    <text evidence="13">The sequence shown here is derived from an EMBL/GenBank/DDBJ whole genome shotgun (WGS) entry which is preliminary data.</text>
</comment>
<dbReference type="FunFam" id="2.60.120.290:FF:000005">
    <property type="entry name" value="Procollagen C-endopeptidase enhancer 1"/>
    <property type="match status" value="1"/>
</dbReference>
<dbReference type="FunFam" id="2.60.120.290:FF:000013">
    <property type="entry name" value="Membrane frizzled-related protein"/>
    <property type="match status" value="1"/>
</dbReference>
<name>A0AA36D8F8_9BILA</name>
<feature type="disulfide bond" evidence="7">
    <location>
        <begin position="887"/>
        <end position="896"/>
    </location>
</feature>
<accession>A0AA36D8F8</accession>
<evidence type="ECO:0000259" key="12">
    <source>
        <dbReference type="PROSITE" id="PS50026"/>
    </source>
</evidence>
<dbReference type="PROSITE" id="PS01187">
    <property type="entry name" value="EGF_CA"/>
    <property type="match status" value="1"/>
</dbReference>
<dbReference type="Gene3D" id="2.10.25.10">
    <property type="entry name" value="Laminin"/>
    <property type="match status" value="7"/>
</dbReference>
<dbReference type="InterPro" id="IPR049883">
    <property type="entry name" value="NOTCH1_EGF-like"/>
</dbReference>
<feature type="domain" description="EGF-like" evidence="12">
    <location>
        <begin position="806"/>
        <end position="848"/>
    </location>
</feature>
<feature type="disulfide bond" evidence="7">
    <location>
        <begin position="618"/>
        <end position="627"/>
    </location>
</feature>
<dbReference type="SMART" id="SM00179">
    <property type="entry name" value="EGF_CA"/>
    <property type="match status" value="5"/>
</dbReference>
<keyword evidence="8" id="KW-0479">Metal-binding</keyword>
<keyword evidence="14" id="KW-1185">Reference proteome</keyword>
<dbReference type="InterPro" id="IPR035914">
    <property type="entry name" value="Sperma_CUB_dom_sf"/>
</dbReference>
<dbReference type="CDD" id="cd00041">
    <property type="entry name" value="CUB"/>
    <property type="match status" value="11"/>
</dbReference>
<dbReference type="PROSITE" id="PS01180">
    <property type="entry name" value="CUB"/>
    <property type="match status" value="15"/>
</dbReference>
<comment type="caution">
    <text evidence="7">Lacks conserved residue(s) required for the propagation of feature annotation.</text>
</comment>
<feature type="domain" description="CUB" evidence="11">
    <location>
        <begin position="2109"/>
        <end position="2258"/>
    </location>
</feature>
<feature type="domain" description="CUB" evidence="11">
    <location>
        <begin position="3391"/>
        <end position="3434"/>
    </location>
</feature>